<dbReference type="Proteomes" id="UP000054783">
    <property type="component" value="Unassembled WGS sequence"/>
</dbReference>
<name>A0A0V0ZQI1_9BILA</name>
<sequence>MASLTIKEDTLLVSIVKSDSSSISKRCVGLVAVIAVGDGDAVAVDDEIMPLGRARPE</sequence>
<reference evidence="1 2" key="1">
    <citation type="submission" date="2015-01" db="EMBL/GenBank/DDBJ databases">
        <title>Evolution of Trichinella species and genotypes.</title>
        <authorList>
            <person name="Korhonen P.K."/>
            <person name="Edoardo P."/>
            <person name="Giuseppe L.R."/>
            <person name="Gasser R.B."/>
        </authorList>
    </citation>
    <scope>NUCLEOTIDE SEQUENCE [LARGE SCALE GENOMIC DNA]</scope>
    <source>
        <strain evidence="1">ISS2496</strain>
    </source>
</reference>
<protein>
    <submittedName>
        <fullName evidence="1">Uncharacterized protein</fullName>
    </submittedName>
</protein>
<organism evidence="1 2">
    <name type="scientific">Trichinella patagoniensis</name>
    <dbReference type="NCBI Taxonomy" id="990121"/>
    <lineage>
        <taxon>Eukaryota</taxon>
        <taxon>Metazoa</taxon>
        <taxon>Ecdysozoa</taxon>
        <taxon>Nematoda</taxon>
        <taxon>Enoplea</taxon>
        <taxon>Dorylaimia</taxon>
        <taxon>Trichinellida</taxon>
        <taxon>Trichinellidae</taxon>
        <taxon>Trichinella</taxon>
    </lineage>
</organism>
<keyword evidence="2" id="KW-1185">Reference proteome</keyword>
<gene>
    <name evidence="1" type="ORF">T12_15929</name>
</gene>
<evidence type="ECO:0000313" key="1">
    <source>
        <dbReference type="EMBL" id="KRY14671.1"/>
    </source>
</evidence>
<accession>A0A0V0ZQI1</accession>
<proteinExistence type="predicted"/>
<comment type="caution">
    <text evidence="1">The sequence shown here is derived from an EMBL/GenBank/DDBJ whole genome shotgun (WGS) entry which is preliminary data.</text>
</comment>
<dbReference type="AlphaFoldDB" id="A0A0V0ZQI1"/>
<dbReference type="EMBL" id="JYDQ01000111">
    <property type="protein sequence ID" value="KRY14671.1"/>
    <property type="molecule type" value="Genomic_DNA"/>
</dbReference>
<evidence type="ECO:0000313" key="2">
    <source>
        <dbReference type="Proteomes" id="UP000054783"/>
    </source>
</evidence>